<gene>
    <name evidence="1" type="ORF">IAD01_04865</name>
</gene>
<sequence>MKKFIIIACVVVLLLFAWNTAYYRLGIYIDFHPNAPVTAFMTTDSDTIYMERDGEYVPFEIRGVNMGVGLPGEWATDYSIDKETYMRWFELIQQMGANTLRVYTILHDDFYNAFYEYNTQREKEGMEPLWLIHGVWVNDYTQNSRLDAYDDEFLQTFLDDCRTVIDILHGKKTLSLGYGLGSGVYRKDVSKWVIAYILGVEWEDVTVAYTDQKYPERNSYQGKYMYTTEDASPFEAMLCQVGDKVIEYESERYKQQRLIAFSNWPTTDPFAYPQDITRFFMKCAKVDVEHIQTTDAFISGRFASYHVYPYYPDYLNYILNSSSEESLMYWINDQSEWDNVDMGVPIEDYLPGGENADFSDYNGETNTYYTYLKALTNYHTMPVVISEYGVSTGRGMAQRDYNTGRNQGNMSEQEQGYAIIDCYNDIMEAGCAGSCVFTWQDEWFKRTWNTMHAVDLDNTPYWSDYQTNEQYFGLLTFDPGEEESICYVDGDLSEWQDEDVVFEGDGISVSMKYDEKFVYFMVDKDGFEWDSDVIYIPIDTTQKTGSTYCENYGISFERACDFLIVIDGKSESRILVQERYETLRAMYSHEVNNFDAYLSEVDADTPVFKRIYLMLQTATPLLSGNWEETAEIYETGLLTYGNANPESDEFNSLADFIFSGDCIEIRIPWQLLNFGNPSEMMIHDDYYENYGVEFIEIDRMYVGAAADDSPSRIRMPALELEGWGKDVTYHERLKESYYIVKDYWNSL</sequence>
<dbReference type="InterPro" id="IPR017853">
    <property type="entry name" value="GH"/>
</dbReference>
<proteinExistence type="predicted"/>
<name>A0A9D1JI97_9FIRM</name>
<comment type="caution">
    <text evidence="1">The sequence shown here is derived from an EMBL/GenBank/DDBJ whole genome shotgun (WGS) entry which is preliminary data.</text>
</comment>
<reference evidence="1" key="2">
    <citation type="journal article" date="2021" name="PeerJ">
        <title>Extensive microbial diversity within the chicken gut microbiome revealed by metagenomics and culture.</title>
        <authorList>
            <person name="Gilroy R."/>
            <person name="Ravi A."/>
            <person name="Getino M."/>
            <person name="Pursley I."/>
            <person name="Horton D.L."/>
            <person name="Alikhan N.F."/>
            <person name="Baker D."/>
            <person name="Gharbi K."/>
            <person name="Hall N."/>
            <person name="Watson M."/>
            <person name="Adriaenssens E.M."/>
            <person name="Foster-Nyarko E."/>
            <person name="Jarju S."/>
            <person name="Secka A."/>
            <person name="Antonio M."/>
            <person name="Oren A."/>
            <person name="Chaudhuri R.R."/>
            <person name="La Ragione R."/>
            <person name="Hildebrand F."/>
            <person name="Pallen M.J."/>
        </authorList>
    </citation>
    <scope>NUCLEOTIDE SEQUENCE</scope>
    <source>
        <strain evidence="1">CHK157-1446</strain>
    </source>
</reference>
<accession>A0A9D1JI97</accession>
<dbReference type="AlphaFoldDB" id="A0A9D1JI97"/>
<protein>
    <submittedName>
        <fullName evidence="1">Uncharacterized protein</fullName>
    </submittedName>
</protein>
<evidence type="ECO:0000313" key="1">
    <source>
        <dbReference type="EMBL" id="HIS24719.1"/>
    </source>
</evidence>
<dbReference type="SUPFAM" id="SSF51445">
    <property type="entry name" value="(Trans)glycosidases"/>
    <property type="match status" value="1"/>
</dbReference>
<dbReference type="Gene3D" id="3.20.20.80">
    <property type="entry name" value="Glycosidases"/>
    <property type="match status" value="2"/>
</dbReference>
<dbReference type="Proteomes" id="UP000823982">
    <property type="component" value="Unassembled WGS sequence"/>
</dbReference>
<organism evidence="1 2">
    <name type="scientific">Candidatus Faeciplasma gallinarum</name>
    <dbReference type="NCBI Taxonomy" id="2840799"/>
    <lineage>
        <taxon>Bacteria</taxon>
        <taxon>Bacillati</taxon>
        <taxon>Bacillota</taxon>
        <taxon>Clostridia</taxon>
        <taxon>Eubacteriales</taxon>
        <taxon>Oscillospiraceae</taxon>
        <taxon>Oscillospiraceae incertae sedis</taxon>
        <taxon>Candidatus Faeciplasma</taxon>
    </lineage>
</organism>
<dbReference type="EMBL" id="DVIR01000044">
    <property type="protein sequence ID" value="HIS24719.1"/>
    <property type="molecule type" value="Genomic_DNA"/>
</dbReference>
<reference evidence="1" key="1">
    <citation type="submission" date="2020-10" db="EMBL/GenBank/DDBJ databases">
        <authorList>
            <person name="Gilroy R."/>
        </authorList>
    </citation>
    <scope>NUCLEOTIDE SEQUENCE</scope>
    <source>
        <strain evidence="1">CHK157-1446</strain>
    </source>
</reference>
<evidence type="ECO:0000313" key="2">
    <source>
        <dbReference type="Proteomes" id="UP000823982"/>
    </source>
</evidence>